<name>A0A495K2E0_WILMA</name>
<dbReference type="EMBL" id="RBKV01000001">
    <property type="protein sequence ID" value="RKR95417.1"/>
    <property type="molecule type" value="Genomic_DNA"/>
</dbReference>
<evidence type="ECO:0000313" key="8">
    <source>
        <dbReference type="Proteomes" id="UP000274762"/>
    </source>
</evidence>
<keyword evidence="3 6" id="KW-0812">Transmembrane</keyword>
<dbReference type="AlphaFoldDB" id="A0A495K2E0"/>
<dbReference type="PANTHER" id="PTHR30086:SF20">
    <property type="entry name" value="ARGININE EXPORTER PROTEIN ARGO-RELATED"/>
    <property type="match status" value="1"/>
</dbReference>
<reference evidence="7 8" key="1">
    <citation type="submission" date="2018-10" db="EMBL/GenBank/DDBJ databases">
        <title>Sequencing the genomes of 1000 actinobacteria strains.</title>
        <authorList>
            <person name="Klenk H.-P."/>
        </authorList>
    </citation>
    <scope>NUCLEOTIDE SEQUENCE [LARGE SCALE GENOMIC DNA]</scope>
    <source>
        <strain evidence="7 8">DSM 44343</strain>
    </source>
</reference>
<evidence type="ECO:0000256" key="2">
    <source>
        <dbReference type="ARBA" id="ARBA00022475"/>
    </source>
</evidence>
<comment type="subcellular location">
    <subcellularLocation>
        <location evidence="1">Cell membrane</location>
        <topology evidence="1">Multi-pass membrane protein</topology>
    </subcellularLocation>
</comment>
<dbReference type="GO" id="GO:0005886">
    <property type="term" value="C:plasma membrane"/>
    <property type="evidence" value="ECO:0007669"/>
    <property type="project" value="UniProtKB-SubCell"/>
</dbReference>
<comment type="caution">
    <text evidence="7">The sequence shown here is derived from an EMBL/GenBank/DDBJ whole genome shotgun (WGS) entry which is preliminary data.</text>
</comment>
<organism evidence="7 8">
    <name type="scientific">Williamsia marianensis</name>
    <dbReference type="NCBI Taxonomy" id="85044"/>
    <lineage>
        <taxon>Bacteria</taxon>
        <taxon>Bacillati</taxon>
        <taxon>Actinomycetota</taxon>
        <taxon>Actinomycetes</taxon>
        <taxon>Mycobacteriales</taxon>
        <taxon>Nocardiaceae</taxon>
        <taxon>Williamsia</taxon>
    </lineage>
</organism>
<dbReference type="GO" id="GO:0015171">
    <property type="term" value="F:amino acid transmembrane transporter activity"/>
    <property type="evidence" value="ECO:0007669"/>
    <property type="project" value="TreeGrafter"/>
</dbReference>
<evidence type="ECO:0000256" key="1">
    <source>
        <dbReference type="ARBA" id="ARBA00004651"/>
    </source>
</evidence>
<feature type="transmembrane region" description="Helical" evidence="6">
    <location>
        <begin position="44"/>
        <end position="62"/>
    </location>
</feature>
<evidence type="ECO:0000256" key="5">
    <source>
        <dbReference type="ARBA" id="ARBA00023136"/>
    </source>
</evidence>
<protein>
    <submittedName>
        <fullName evidence="7">Threonine/homoserine/homoserine lactone efflux protein</fullName>
    </submittedName>
</protein>
<gene>
    <name evidence="7" type="ORF">DFJ75_2237</name>
</gene>
<proteinExistence type="predicted"/>
<sequence length="203" mass="20897">MWAFLALDVALIVMPGPDFALVSRNTLRGGRRAGMGTAVGANAGLVIWGLAAVTGLAALLSASATVYSVVKYAGAAYLVALGLHTLWHSMTGTPLSPSSGSAPGGALSMASALRQGLLGSLLNPKSAVLYTALLPQFIPDGAPLLPNLLVLAAINTALALTWFCLCVFALDWLQRRLGAAMQWIERASGVLLVALGMRVAATK</sequence>
<evidence type="ECO:0000313" key="7">
    <source>
        <dbReference type="EMBL" id="RKR95417.1"/>
    </source>
</evidence>
<evidence type="ECO:0000256" key="4">
    <source>
        <dbReference type="ARBA" id="ARBA00022989"/>
    </source>
</evidence>
<keyword evidence="4 6" id="KW-1133">Transmembrane helix</keyword>
<dbReference type="InterPro" id="IPR001123">
    <property type="entry name" value="LeuE-type"/>
</dbReference>
<feature type="transmembrane region" description="Helical" evidence="6">
    <location>
        <begin position="148"/>
        <end position="171"/>
    </location>
</feature>
<accession>A0A495K2E0</accession>
<keyword evidence="2" id="KW-1003">Cell membrane</keyword>
<dbReference type="PIRSF" id="PIRSF006324">
    <property type="entry name" value="LeuE"/>
    <property type="match status" value="1"/>
</dbReference>
<keyword evidence="5 6" id="KW-0472">Membrane</keyword>
<feature type="transmembrane region" description="Helical" evidence="6">
    <location>
        <begin position="69"/>
        <end position="87"/>
    </location>
</feature>
<evidence type="ECO:0000256" key="6">
    <source>
        <dbReference type="SAM" id="Phobius"/>
    </source>
</evidence>
<dbReference type="PANTHER" id="PTHR30086">
    <property type="entry name" value="ARGININE EXPORTER PROTEIN ARGO"/>
    <property type="match status" value="1"/>
</dbReference>
<dbReference type="Pfam" id="PF01810">
    <property type="entry name" value="LysE"/>
    <property type="match status" value="1"/>
</dbReference>
<dbReference type="Proteomes" id="UP000274762">
    <property type="component" value="Unassembled WGS sequence"/>
</dbReference>
<evidence type="ECO:0000256" key="3">
    <source>
        <dbReference type="ARBA" id="ARBA00022692"/>
    </source>
</evidence>